<reference evidence="1 2" key="1">
    <citation type="submission" date="2022-10" db="EMBL/GenBank/DDBJ databases">
        <title>Defluviimonas sp. nov., isolated from ocean surface sediments.</title>
        <authorList>
            <person name="He W."/>
            <person name="Wang L."/>
            <person name="Zhang D.-F."/>
        </authorList>
    </citation>
    <scope>NUCLEOTIDE SEQUENCE [LARGE SCALE GENOMIC DNA]</scope>
    <source>
        <strain evidence="1 2">WL0024</strain>
    </source>
</reference>
<comment type="caution">
    <text evidence="1">The sequence shown here is derived from an EMBL/GenBank/DDBJ whole genome shotgun (WGS) entry which is preliminary data.</text>
</comment>
<protein>
    <recommendedName>
        <fullName evidence="3">SNF2 family N-terminal domain-containing protein</fullName>
    </recommendedName>
</protein>
<dbReference type="Proteomes" id="UP001209535">
    <property type="component" value="Unassembled WGS sequence"/>
</dbReference>
<keyword evidence="2" id="KW-1185">Reference proteome</keyword>
<gene>
    <name evidence="1" type="ORF">OEZ60_14745</name>
</gene>
<organism evidence="1 2">
    <name type="scientific">Albidovulum salinarum</name>
    <dbReference type="NCBI Taxonomy" id="2984153"/>
    <lineage>
        <taxon>Bacteria</taxon>
        <taxon>Pseudomonadati</taxon>
        <taxon>Pseudomonadota</taxon>
        <taxon>Alphaproteobacteria</taxon>
        <taxon>Rhodobacterales</taxon>
        <taxon>Paracoccaceae</taxon>
        <taxon>Albidovulum</taxon>
    </lineage>
</organism>
<dbReference type="RefSeq" id="WP_263337737.1">
    <property type="nucleotide sequence ID" value="NZ_JAOVQO010000014.1"/>
</dbReference>
<proteinExistence type="predicted"/>
<sequence>MANERFRADAALAPLKVFQRRTVDYVFDRLYGDDDPVSQFLVADEVGLGKTMVARGVIARMIEHLWDSTERICQSASNRDPVSASKIDPLGAELARRCVVLM</sequence>
<evidence type="ECO:0000313" key="1">
    <source>
        <dbReference type="EMBL" id="MCU9849259.1"/>
    </source>
</evidence>
<accession>A0ABT2X6A4</accession>
<dbReference type="EMBL" id="JAOVQO010000014">
    <property type="protein sequence ID" value="MCU9849259.1"/>
    <property type="molecule type" value="Genomic_DNA"/>
</dbReference>
<name>A0ABT2X6A4_9RHOB</name>
<evidence type="ECO:0000313" key="2">
    <source>
        <dbReference type="Proteomes" id="UP001209535"/>
    </source>
</evidence>
<evidence type="ECO:0008006" key="3">
    <source>
        <dbReference type="Google" id="ProtNLM"/>
    </source>
</evidence>